<dbReference type="Proteomes" id="UP000034032">
    <property type="component" value="Unassembled WGS sequence"/>
</dbReference>
<evidence type="ECO:0000313" key="4">
    <source>
        <dbReference type="Proteomes" id="UP000034032"/>
    </source>
</evidence>
<keyword evidence="1" id="KW-0472">Membrane</keyword>
<reference evidence="3 4" key="1">
    <citation type="journal article" date="2015" name="Nature">
        <title>rRNA introns, odd ribosomes, and small enigmatic genomes across a large radiation of phyla.</title>
        <authorList>
            <person name="Brown C.T."/>
            <person name="Hug L.A."/>
            <person name="Thomas B.C."/>
            <person name="Sharon I."/>
            <person name="Castelle C.J."/>
            <person name="Singh A."/>
            <person name="Wilkins M.J."/>
            <person name="Williams K.H."/>
            <person name="Banfield J.F."/>
        </authorList>
    </citation>
    <scope>NUCLEOTIDE SEQUENCE [LARGE SCALE GENOMIC DNA]</scope>
</reference>
<evidence type="ECO:0000313" key="3">
    <source>
        <dbReference type="EMBL" id="KKT81572.1"/>
    </source>
</evidence>
<organism evidence="3 4">
    <name type="scientific">Candidatus Yanofskybacteria bacterium GW2011_GWA2_44_9</name>
    <dbReference type="NCBI Taxonomy" id="1619025"/>
    <lineage>
        <taxon>Bacteria</taxon>
        <taxon>Candidatus Yanofskyibacteriota</taxon>
    </lineage>
</organism>
<sequence>MKNYLLIVLFFLLTGISYAAQPSPNADFESLSYAARLYFDNGKLFADRDYEVKYEIVESKFVQEVVTTPFPYRFEVIGFNNKVISSFQFDPRKGNPTFNSGKITVYAPYAPDGFKIDFLDNASRQILSLFVSDSSFCDDDNICEESKGENEKTCSNDCRAGRTPVPTVNVSLPRDEGGFGITALITYIVAGLAALGVAWFGWRWWKGRGARGLLSPEPLPSSIVPPPQSPFKNK</sequence>
<keyword evidence="1" id="KW-0812">Transmembrane</keyword>
<comment type="caution">
    <text evidence="3">The sequence shown here is derived from an EMBL/GenBank/DDBJ whole genome shotgun (WGS) entry which is preliminary data.</text>
</comment>
<keyword evidence="1" id="KW-1133">Transmembrane helix</keyword>
<gene>
    <name evidence="3" type="ORF">UW79_C0017G0012</name>
</gene>
<dbReference type="EMBL" id="LCJR01000017">
    <property type="protein sequence ID" value="KKT81572.1"/>
    <property type="molecule type" value="Genomic_DNA"/>
</dbReference>
<accession>A0A0G1ML90</accession>
<feature type="transmembrane region" description="Helical" evidence="1">
    <location>
        <begin position="179"/>
        <end position="202"/>
    </location>
</feature>
<name>A0A0G1ML90_9BACT</name>
<keyword evidence="2" id="KW-0732">Signal</keyword>
<proteinExistence type="predicted"/>
<evidence type="ECO:0000256" key="2">
    <source>
        <dbReference type="SAM" id="SignalP"/>
    </source>
</evidence>
<dbReference type="AlphaFoldDB" id="A0A0G1ML90"/>
<protein>
    <submittedName>
        <fullName evidence="3">Uncharacterized protein</fullName>
    </submittedName>
</protein>
<feature type="chain" id="PRO_5002538619" evidence="2">
    <location>
        <begin position="20"/>
        <end position="234"/>
    </location>
</feature>
<evidence type="ECO:0000256" key="1">
    <source>
        <dbReference type="SAM" id="Phobius"/>
    </source>
</evidence>
<feature type="signal peptide" evidence="2">
    <location>
        <begin position="1"/>
        <end position="19"/>
    </location>
</feature>